<gene>
    <name evidence="1" type="primary">AVEN_79191_1</name>
    <name evidence="1" type="ORF">CEXT_726221</name>
</gene>
<keyword evidence="2" id="KW-1185">Reference proteome</keyword>
<dbReference type="Gene3D" id="2.30.29.30">
    <property type="entry name" value="Pleckstrin-homology domain (PH domain)/Phosphotyrosine-binding domain (PTB)"/>
    <property type="match status" value="1"/>
</dbReference>
<dbReference type="PANTHER" id="PTHR41148:SF1">
    <property type="entry name" value="LP09875P"/>
    <property type="match status" value="1"/>
</dbReference>
<dbReference type="InterPro" id="IPR011993">
    <property type="entry name" value="PH-like_dom_sf"/>
</dbReference>
<organism evidence="1 2">
    <name type="scientific">Caerostris extrusa</name>
    <name type="common">Bark spider</name>
    <name type="synonym">Caerostris bankana</name>
    <dbReference type="NCBI Taxonomy" id="172846"/>
    <lineage>
        <taxon>Eukaryota</taxon>
        <taxon>Metazoa</taxon>
        <taxon>Ecdysozoa</taxon>
        <taxon>Arthropoda</taxon>
        <taxon>Chelicerata</taxon>
        <taxon>Arachnida</taxon>
        <taxon>Araneae</taxon>
        <taxon>Araneomorphae</taxon>
        <taxon>Entelegynae</taxon>
        <taxon>Araneoidea</taxon>
        <taxon>Araneidae</taxon>
        <taxon>Caerostris</taxon>
    </lineage>
</organism>
<comment type="caution">
    <text evidence="1">The sequence shown here is derived from an EMBL/GenBank/DDBJ whole genome shotgun (WGS) entry which is preliminary data.</text>
</comment>
<accession>A0AAV4XDS1</accession>
<evidence type="ECO:0000313" key="2">
    <source>
        <dbReference type="Proteomes" id="UP001054945"/>
    </source>
</evidence>
<protein>
    <submittedName>
        <fullName evidence="1">PID domain-containing protein</fullName>
    </submittedName>
</protein>
<name>A0AAV4XDS1_CAEEX</name>
<dbReference type="SUPFAM" id="SSF50729">
    <property type="entry name" value="PH domain-like"/>
    <property type="match status" value="1"/>
</dbReference>
<sequence>MFLFAQFGAEQPVPVKQQLGEQPVSELLQELETRKRGLAVVEFSFLPLGFSEVRPTCSDYAKLSSSVSASKKQRPEREEYIRPVLRHLVDKERELEPMKVTLQVSNKGIKIIQNVPRKNNKGKTEQIKHFIPHHAITCVMQESKPNDDVVCCILLIYNPLTKCPVHVHAYRCDSVETASTLRSQLQILIDRPENQKKFREIENRLAAKGFCHRGVSIRMVDLPGPMDLTELRILLEKEAHAIFLSWFPITSFRVSKKKEREVFKGLRQSHCLREVEAG</sequence>
<proteinExistence type="predicted"/>
<dbReference type="PANTHER" id="PTHR41148">
    <property type="entry name" value="LP09875P"/>
    <property type="match status" value="1"/>
</dbReference>
<evidence type="ECO:0000313" key="1">
    <source>
        <dbReference type="EMBL" id="GIY91968.1"/>
    </source>
</evidence>
<reference evidence="1 2" key="1">
    <citation type="submission" date="2021-06" db="EMBL/GenBank/DDBJ databases">
        <title>Caerostris extrusa draft genome.</title>
        <authorList>
            <person name="Kono N."/>
            <person name="Arakawa K."/>
        </authorList>
    </citation>
    <scope>NUCLEOTIDE SEQUENCE [LARGE SCALE GENOMIC DNA]</scope>
</reference>
<dbReference type="AlphaFoldDB" id="A0AAV4XDS1"/>
<dbReference type="Proteomes" id="UP001054945">
    <property type="component" value="Unassembled WGS sequence"/>
</dbReference>
<dbReference type="EMBL" id="BPLR01017481">
    <property type="protein sequence ID" value="GIY91968.1"/>
    <property type="molecule type" value="Genomic_DNA"/>
</dbReference>